<feature type="transmembrane region" description="Helical" evidence="8">
    <location>
        <begin position="124"/>
        <end position="143"/>
    </location>
</feature>
<dbReference type="EMBL" id="JACRWE010000002">
    <property type="protein sequence ID" value="MBC5995810.1"/>
    <property type="molecule type" value="Genomic_DNA"/>
</dbReference>
<keyword evidence="3 8" id="KW-0812">Transmembrane</keyword>
<feature type="transmembrane region" description="Helical" evidence="8">
    <location>
        <begin position="344"/>
        <end position="365"/>
    </location>
</feature>
<feature type="transmembrane region" description="Helical" evidence="8">
    <location>
        <begin position="225"/>
        <end position="244"/>
    </location>
</feature>
<feature type="transmembrane region" description="Helical" evidence="8">
    <location>
        <begin position="268"/>
        <end position="286"/>
    </location>
</feature>
<feature type="transmembrane region" description="Helical" evidence="8">
    <location>
        <begin position="470"/>
        <end position="495"/>
    </location>
</feature>
<feature type="transmembrane region" description="Helical" evidence="8">
    <location>
        <begin position="83"/>
        <end position="104"/>
    </location>
</feature>
<dbReference type="NCBIfam" id="TIGR01695">
    <property type="entry name" value="murJ_mviN"/>
    <property type="match status" value="1"/>
</dbReference>
<comment type="pathway">
    <text evidence="8">Cell wall biogenesis; peptidoglycan biosynthesis.</text>
</comment>
<comment type="similarity">
    <text evidence="8 9">Belongs to the MurJ/MviN family.</text>
</comment>
<evidence type="ECO:0000256" key="6">
    <source>
        <dbReference type="ARBA" id="ARBA00022989"/>
    </source>
</evidence>
<keyword evidence="8 9" id="KW-0813">Transport</keyword>
<dbReference type="PANTHER" id="PTHR47019">
    <property type="entry name" value="LIPID II FLIPPASE MURJ"/>
    <property type="match status" value="1"/>
</dbReference>
<feature type="transmembrane region" description="Helical" evidence="8">
    <location>
        <begin position="181"/>
        <end position="204"/>
    </location>
</feature>
<dbReference type="Pfam" id="PF03023">
    <property type="entry name" value="MurJ"/>
    <property type="match status" value="1"/>
</dbReference>
<comment type="caution">
    <text evidence="10">The sequence shown here is derived from an EMBL/GenBank/DDBJ whole genome shotgun (WGS) entry which is preliminary data.</text>
</comment>
<feature type="transmembrane region" description="Helical" evidence="8">
    <location>
        <begin position="48"/>
        <end position="71"/>
    </location>
</feature>
<evidence type="ECO:0000256" key="3">
    <source>
        <dbReference type="ARBA" id="ARBA00022692"/>
    </source>
</evidence>
<keyword evidence="2 8" id="KW-1003">Cell membrane</keyword>
<dbReference type="PIRSF" id="PIRSF002869">
    <property type="entry name" value="MviN"/>
    <property type="match status" value="1"/>
</dbReference>
<feature type="transmembrane region" description="Helical" evidence="8">
    <location>
        <begin position="403"/>
        <end position="424"/>
    </location>
</feature>
<keyword evidence="8 9" id="KW-0961">Cell wall biogenesis/degradation</keyword>
<reference evidence="10 11" key="1">
    <citation type="submission" date="2020-08" db="EMBL/GenBank/DDBJ databases">
        <authorList>
            <person name="Liu C."/>
            <person name="Sun Q."/>
        </authorList>
    </citation>
    <scope>NUCLEOTIDE SEQUENCE [LARGE SCALE GENOMIC DNA]</scope>
    <source>
        <strain evidence="10 11">NSJ-18</strain>
    </source>
</reference>
<dbReference type="PRINTS" id="PR01806">
    <property type="entry name" value="VIRFACTRMVIN"/>
</dbReference>
<feature type="transmembrane region" description="Helical" evidence="8">
    <location>
        <begin position="306"/>
        <end position="324"/>
    </location>
</feature>
<feature type="transmembrane region" description="Helical" evidence="8">
    <location>
        <begin position="155"/>
        <end position="175"/>
    </location>
</feature>
<evidence type="ECO:0000256" key="2">
    <source>
        <dbReference type="ARBA" id="ARBA00022475"/>
    </source>
</evidence>
<keyword evidence="6 8" id="KW-1133">Transmembrane helix</keyword>
<evidence type="ECO:0000256" key="1">
    <source>
        <dbReference type="ARBA" id="ARBA00004651"/>
    </source>
</evidence>
<dbReference type="RefSeq" id="WP_153923679.1">
    <property type="nucleotide sequence ID" value="NZ_JACRWE010000002.1"/>
</dbReference>
<dbReference type="PANTHER" id="PTHR47019:SF1">
    <property type="entry name" value="LIPID II FLIPPASE MURJ"/>
    <property type="match status" value="1"/>
</dbReference>
<evidence type="ECO:0000256" key="4">
    <source>
        <dbReference type="ARBA" id="ARBA00022960"/>
    </source>
</evidence>
<evidence type="ECO:0000313" key="11">
    <source>
        <dbReference type="Proteomes" id="UP000609849"/>
    </source>
</evidence>
<proteinExistence type="inferred from homology"/>
<dbReference type="CDD" id="cd13123">
    <property type="entry name" value="MATE_MurJ_like"/>
    <property type="match status" value="1"/>
</dbReference>
<comment type="subcellular location">
    <subcellularLocation>
        <location evidence="1 8">Cell membrane</location>
        <topology evidence="1 8">Multi-pass membrane protein</topology>
    </subcellularLocation>
</comment>
<evidence type="ECO:0000256" key="8">
    <source>
        <dbReference type="HAMAP-Rule" id="MF_02078"/>
    </source>
</evidence>
<sequence>MNKVAKTTIVLMIITLLSKILGFARELALTYVYGATEISDVYITSSTIPITLFTSVGTALATTFIPLFYELDKNNQREKSLKFTNNIFNIVTLITIIVSILGYIFAEPLVKLFAMDFSGDKLKIAVDFTRIMIFGIVFIALSQMMTAWLQISGKFAIPGMIGFPFNICIILGIIISSKGNINIMAIGTLIAMVSQFLFQLPFAIKNGYKYKLYVNLNDEYLKKMLWLITPVFIGVGVNQINSIVDRSLASTLGDGIITVLNSANRLNSFVLGLFISTIAAVIYPNLSKLSNESDKKKFAESVAQSVNTVVLLIIPISVGAIVLANPVVRVVFERGAFNSDATNMTAIALSCYSIGMIGFSLREILNKVFYSLQDTKTPMVNGALAMGMNIVLNFILIRFLGHVGLALATSISALICIALLFNSLKKKIGYFGQDKIISTMAKSLVAAVCMGGITRLVYNLLDNNIIGSGLIQDVVVLFSSIGVGAMVYFVLVVLFKVEEVNVVVNMVKSKSNRKFEYNGMKKIKN</sequence>
<comment type="function">
    <text evidence="8 9">Involved in peptidoglycan biosynthesis. Transports lipid-linked peptidoglycan precursors from the inner to the outer leaflet of the cytoplasmic membrane.</text>
</comment>
<evidence type="ECO:0000313" key="10">
    <source>
        <dbReference type="EMBL" id="MBC5995810.1"/>
    </source>
</evidence>
<keyword evidence="4 8" id="KW-0133">Cell shape</keyword>
<dbReference type="Proteomes" id="UP000609849">
    <property type="component" value="Unassembled WGS sequence"/>
</dbReference>
<keyword evidence="5 8" id="KW-0573">Peptidoglycan synthesis</keyword>
<keyword evidence="7 8" id="KW-0472">Membrane</keyword>
<dbReference type="InterPro" id="IPR051050">
    <property type="entry name" value="Lipid_II_flippase_MurJ/MviN"/>
</dbReference>
<feature type="transmembrane region" description="Helical" evidence="8">
    <location>
        <begin position="436"/>
        <end position="458"/>
    </location>
</feature>
<feature type="transmembrane region" description="Helical" evidence="8">
    <location>
        <begin position="377"/>
        <end position="397"/>
    </location>
</feature>
<evidence type="ECO:0000256" key="9">
    <source>
        <dbReference type="PIRNR" id="PIRNR002869"/>
    </source>
</evidence>
<protein>
    <recommendedName>
        <fullName evidence="8">Probable lipid II flippase MurJ</fullName>
    </recommendedName>
</protein>
<keyword evidence="11" id="KW-1185">Reference proteome</keyword>
<dbReference type="InterPro" id="IPR004268">
    <property type="entry name" value="MurJ"/>
</dbReference>
<name>A0ABR7JLV1_9FIRM</name>
<evidence type="ECO:0000256" key="5">
    <source>
        <dbReference type="ARBA" id="ARBA00022984"/>
    </source>
</evidence>
<organism evidence="10 11">
    <name type="scientific">Romboutsia faecis</name>
    <dbReference type="NCBI Taxonomy" id="2764597"/>
    <lineage>
        <taxon>Bacteria</taxon>
        <taxon>Bacillati</taxon>
        <taxon>Bacillota</taxon>
        <taxon>Clostridia</taxon>
        <taxon>Peptostreptococcales</taxon>
        <taxon>Peptostreptococcaceae</taxon>
        <taxon>Romboutsia</taxon>
    </lineage>
</organism>
<evidence type="ECO:0000256" key="7">
    <source>
        <dbReference type="ARBA" id="ARBA00023136"/>
    </source>
</evidence>
<gene>
    <name evidence="8 10" type="primary">murJ</name>
    <name evidence="10" type="ORF">H8923_03490</name>
</gene>
<accession>A0ABR7JLV1</accession>
<dbReference type="HAMAP" id="MF_02078">
    <property type="entry name" value="MurJ_MviN"/>
    <property type="match status" value="1"/>
</dbReference>